<gene>
    <name evidence="1" type="ORF">ELUMI_v1c05180</name>
</gene>
<reference evidence="1 2" key="1">
    <citation type="submission" date="2017-11" db="EMBL/GenBank/DDBJ databases">
        <title>Genome sequence of Entomoplasma luminosum PIMN-1 (ATCC 49195).</title>
        <authorList>
            <person name="Lo W.-S."/>
            <person name="Gasparich G.E."/>
            <person name="Kuo C.-H."/>
        </authorList>
    </citation>
    <scope>NUCLEOTIDE SEQUENCE [LARGE SCALE GENOMIC DNA]</scope>
    <source>
        <strain evidence="1 2">PIMN-1</strain>
    </source>
</reference>
<proteinExistence type="predicted"/>
<protein>
    <submittedName>
        <fullName evidence="1">Uncharacterized protein</fullName>
    </submittedName>
</protein>
<evidence type="ECO:0000313" key="1">
    <source>
        <dbReference type="EMBL" id="ATZ17242.1"/>
    </source>
</evidence>
<evidence type="ECO:0000313" key="2">
    <source>
        <dbReference type="Proteomes" id="UP000232063"/>
    </source>
</evidence>
<dbReference type="RefSeq" id="WP_025734668.1">
    <property type="nucleotide sequence ID" value="NZ_CP024963.1"/>
</dbReference>
<organism evidence="1 2">
    <name type="scientific">Williamsoniiplasma luminosum</name>
    <dbReference type="NCBI Taxonomy" id="214888"/>
    <lineage>
        <taxon>Bacteria</taxon>
        <taxon>Bacillati</taxon>
        <taxon>Mycoplasmatota</taxon>
        <taxon>Mollicutes</taxon>
        <taxon>Entomoplasmatales</taxon>
        <taxon>Williamsoniiplasma</taxon>
    </lineage>
</organism>
<keyword evidence="2" id="KW-1185">Reference proteome</keyword>
<dbReference type="EMBL" id="CP024963">
    <property type="protein sequence ID" value="ATZ17242.1"/>
    <property type="molecule type" value="Genomic_DNA"/>
</dbReference>
<dbReference type="AlphaFoldDB" id="A0A2K8NTS4"/>
<sequence>MNALKHRWKENILTIFKQKYQDTKIAFEAIQGNDGNKFFYDKLDDKKYLMGDVIFEVNKEYYTFEFFTDPSKEYRFSPNLKEFWEYEFPNGKRTKRQTNWPNIWKNSKIYIDKYNGSYNKFFLIAKHVNHNGSGNGIYAVGIDFVEEFISKFVLNQ</sequence>
<name>A0A2K8NTS4_9MOLU</name>
<accession>A0A2K8NTS4</accession>
<dbReference type="Proteomes" id="UP000232063">
    <property type="component" value="Chromosome"/>
</dbReference>
<dbReference type="KEGG" id="elj:ELUMI_v1c05180"/>